<name>A0AAW0BFT9_9AGAR</name>
<feature type="region of interest" description="Disordered" evidence="1">
    <location>
        <begin position="101"/>
        <end position="153"/>
    </location>
</feature>
<evidence type="ECO:0000313" key="3">
    <source>
        <dbReference type="Proteomes" id="UP001383192"/>
    </source>
</evidence>
<reference evidence="2 3" key="1">
    <citation type="submission" date="2024-01" db="EMBL/GenBank/DDBJ databases">
        <title>A draft genome for a cacao thread blight-causing isolate of Paramarasmius palmivorus.</title>
        <authorList>
            <person name="Baruah I.K."/>
            <person name="Bukari Y."/>
            <person name="Amoako-Attah I."/>
            <person name="Meinhardt L.W."/>
            <person name="Bailey B.A."/>
            <person name="Cohen S.P."/>
        </authorList>
    </citation>
    <scope>NUCLEOTIDE SEQUENCE [LARGE SCALE GENOMIC DNA]</scope>
    <source>
        <strain evidence="2 3">GH-12</strain>
    </source>
</reference>
<feature type="compositionally biased region" description="Low complexity" evidence="1">
    <location>
        <begin position="38"/>
        <end position="50"/>
    </location>
</feature>
<evidence type="ECO:0000256" key="1">
    <source>
        <dbReference type="SAM" id="MobiDB-lite"/>
    </source>
</evidence>
<organism evidence="2 3">
    <name type="scientific">Paramarasmius palmivorus</name>
    <dbReference type="NCBI Taxonomy" id="297713"/>
    <lineage>
        <taxon>Eukaryota</taxon>
        <taxon>Fungi</taxon>
        <taxon>Dikarya</taxon>
        <taxon>Basidiomycota</taxon>
        <taxon>Agaricomycotina</taxon>
        <taxon>Agaricomycetes</taxon>
        <taxon>Agaricomycetidae</taxon>
        <taxon>Agaricales</taxon>
        <taxon>Marasmiineae</taxon>
        <taxon>Marasmiaceae</taxon>
        <taxon>Paramarasmius</taxon>
    </lineage>
</organism>
<evidence type="ECO:0000313" key="2">
    <source>
        <dbReference type="EMBL" id="KAK7024181.1"/>
    </source>
</evidence>
<comment type="caution">
    <text evidence="2">The sequence shown here is derived from an EMBL/GenBank/DDBJ whole genome shotgun (WGS) entry which is preliminary data.</text>
</comment>
<keyword evidence="3" id="KW-1185">Reference proteome</keyword>
<accession>A0AAW0BFT9</accession>
<dbReference type="Proteomes" id="UP001383192">
    <property type="component" value="Unassembled WGS sequence"/>
</dbReference>
<proteinExistence type="predicted"/>
<dbReference type="EMBL" id="JAYKXP010000130">
    <property type="protein sequence ID" value="KAK7024181.1"/>
    <property type="molecule type" value="Genomic_DNA"/>
</dbReference>
<feature type="compositionally biased region" description="Polar residues" evidence="1">
    <location>
        <begin position="101"/>
        <end position="120"/>
    </location>
</feature>
<feature type="region of interest" description="Disordered" evidence="1">
    <location>
        <begin position="1"/>
        <end position="55"/>
    </location>
</feature>
<feature type="compositionally biased region" description="Basic and acidic residues" evidence="1">
    <location>
        <begin position="23"/>
        <end position="32"/>
    </location>
</feature>
<sequence>MKSHPSVIEHPVTTSTSVRTNKARSDTVKPEDTGDTGDGSSHHSTQSSSNGHEERVTQGIVDTAGLLEQQYGAYQQARQNLEDGVEQVNQAVADVQQLLSQTSLGTSGTPSKGKRASTNAPRREVEEPKTPRKTPKPVATSHSGKHSPMVLRGVEPRPVSHRKDQYRPAYPGSTVDMAEFRQTPAEKVPGQDVSAVAGNDDKKRLIKKFPDIKLAKRCYDDCAHWEVFQVMAEPWVSTELFIVVVGVKPGVYAGRGRVFKEGLRWRGGQVIRVLGSLDEAEKYYQWMVDERHIEKLDSFVPDNF</sequence>
<feature type="compositionally biased region" description="Basic and acidic residues" evidence="1">
    <location>
        <begin position="121"/>
        <end position="130"/>
    </location>
</feature>
<gene>
    <name evidence="2" type="ORF">VNI00_016489</name>
</gene>
<dbReference type="AlphaFoldDB" id="A0AAW0BFT9"/>
<protein>
    <submittedName>
        <fullName evidence="2">Uncharacterized protein</fullName>
    </submittedName>
</protein>